<comment type="caution">
    <text evidence="1">The sequence shown here is derived from an EMBL/GenBank/DDBJ whole genome shotgun (WGS) entry which is preliminary data.</text>
</comment>
<organism evidence="1 2">
    <name type="scientific">Rhizobium laguerreae</name>
    <dbReference type="NCBI Taxonomy" id="1076926"/>
    <lineage>
        <taxon>Bacteria</taxon>
        <taxon>Pseudomonadati</taxon>
        <taxon>Pseudomonadota</taxon>
        <taxon>Alphaproteobacteria</taxon>
        <taxon>Hyphomicrobiales</taxon>
        <taxon>Rhizobiaceae</taxon>
        <taxon>Rhizobium/Agrobacterium group</taxon>
        <taxon>Rhizobium</taxon>
    </lineage>
</organism>
<dbReference type="EMBL" id="SMBI01000009">
    <property type="protein sequence ID" value="TCU22196.1"/>
    <property type="molecule type" value="Genomic_DNA"/>
</dbReference>
<evidence type="ECO:0000313" key="2">
    <source>
        <dbReference type="Proteomes" id="UP000295021"/>
    </source>
</evidence>
<dbReference type="AlphaFoldDB" id="A0AAX2QII1"/>
<gene>
    <name evidence="1" type="ORF">EV131_109241</name>
</gene>
<dbReference type="Proteomes" id="UP000295021">
    <property type="component" value="Unassembled WGS sequence"/>
</dbReference>
<accession>A0AAX2QII1</accession>
<reference evidence="1 2" key="1">
    <citation type="submission" date="2019-03" db="EMBL/GenBank/DDBJ databases">
        <title>Genomic Encyclopedia of Type Strains, Phase IV (KMG-V): Genome sequencing to study the core and pangenomes of soil and plant-associated prokaryotes.</title>
        <authorList>
            <person name="Whitman W."/>
        </authorList>
    </citation>
    <scope>NUCLEOTIDE SEQUENCE [LARGE SCALE GENOMIC DNA]</scope>
    <source>
        <strain evidence="1 2">FB403</strain>
    </source>
</reference>
<name>A0AAX2QII1_9HYPH</name>
<evidence type="ECO:0000313" key="1">
    <source>
        <dbReference type="EMBL" id="TCU22196.1"/>
    </source>
</evidence>
<sequence length="235" mass="25131">MPPEARQQVGQSRIAAQHAALVAVADQKRGDTIHPECSHELAGLPDPVAVGIEQGLVRSPDTSGGIGKPGLIENVGHDSDLRGVAAVNIASALKCLQGITSPVELRHPDGYDPKRRRGGVEHTVCAPENLIAIELAEDLPREPVDPLVIMPGIGCEAFIQRTGAFAREKPAGRKLDGEVVEHDQFVEPGRRTIAPAAKRIVEIGKMHIGPSLKRRTTDSALLLRDSALLLSDKYC</sequence>
<protein>
    <submittedName>
        <fullName evidence="1">Uncharacterized protein</fullName>
    </submittedName>
</protein>
<proteinExistence type="predicted"/>